<dbReference type="InterPro" id="IPR041644">
    <property type="entry name" value="GNAT_C"/>
</dbReference>
<dbReference type="Gene3D" id="3.40.630.120">
    <property type="match status" value="1"/>
</dbReference>
<keyword evidence="4" id="KW-1185">Reference proteome</keyword>
<proteinExistence type="predicted"/>
<dbReference type="Proteomes" id="UP001596540">
    <property type="component" value="Unassembled WGS sequence"/>
</dbReference>
<dbReference type="Pfam" id="PF18164">
    <property type="entry name" value="GNAT_C"/>
    <property type="match status" value="1"/>
</dbReference>
<dbReference type="InterPro" id="IPR041273">
    <property type="entry name" value="NAT_N"/>
</dbReference>
<organism evidence="3 4">
    <name type="scientific">Marinactinospora rubrisoli</name>
    <dbReference type="NCBI Taxonomy" id="2715399"/>
    <lineage>
        <taxon>Bacteria</taxon>
        <taxon>Bacillati</taxon>
        <taxon>Actinomycetota</taxon>
        <taxon>Actinomycetes</taxon>
        <taxon>Streptosporangiales</taxon>
        <taxon>Nocardiopsidaceae</taxon>
        <taxon>Marinactinospora</taxon>
    </lineage>
</organism>
<evidence type="ECO:0000313" key="3">
    <source>
        <dbReference type="EMBL" id="MFC7327033.1"/>
    </source>
</evidence>
<keyword evidence="3" id="KW-0012">Acyltransferase</keyword>
<feature type="domain" description="N-acyltransferase N-terminal" evidence="1">
    <location>
        <begin position="42"/>
        <end position="169"/>
    </location>
</feature>
<evidence type="ECO:0000313" key="4">
    <source>
        <dbReference type="Proteomes" id="UP001596540"/>
    </source>
</evidence>
<protein>
    <submittedName>
        <fullName evidence="3">Acyltransferase domain-containing protein</fullName>
    </submittedName>
</protein>
<comment type="caution">
    <text evidence="3">The sequence shown here is derived from an EMBL/GenBank/DDBJ whole genome shotgun (WGS) entry which is preliminary data.</text>
</comment>
<dbReference type="Pfam" id="PF18082">
    <property type="entry name" value="NAT_N"/>
    <property type="match status" value="1"/>
</dbReference>
<gene>
    <name evidence="3" type="ORF">ACFQRF_04695</name>
</gene>
<sequence>MDLDVVRERLGLPERLHPWLDRLTAVAVTDTGVPLPGPEGADAALGPFALSERDRAELTAMWPGPGWGPERWWLLERMYALVAADLGATDWREWPSLMDAADARVRCAPVFAFAAATPLLRAAHARDGVPAEVTAATLADVGRHVAKTRVMFGRSGLEVAAWVALHYRGGLYELGRLQYERAVLRTQGAVRWYEPEEAQRFGPELAPGRPVLRLHIPQTGPLTPEAVDASLARARGFFADRFGVDYPVATCTSWLLDPQLAGHLPETANILRFQRRFTLLDGGSDGDSDVFRFVFQRPEVAPDAVVGSSRLERAILGHLRAGGHWRVRTGWLRLPR</sequence>
<evidence type="ECO:0000259" key="2">
    <source>
        <dbReference type="Pfam" id="PF18164"/>
    </source>
</evidence>
<keyword evidence="3" id="KW-0808">Transferase</keyword>
<reference evidence="4" key="1">
    <citation type="journal article" date="2019" name="Int. J. Syst. Evol. Microbiol.">
        <title>The Global Catalogue of Microorganisms (GCM) 10K type strain sequencing project: providing services to taxonomists for standard genome sequencing and annotation.</title>
        <authorList>
            <consortium name="The Broad Institute Genomics Platform"/>
            <consortium name="The Broad Institute Genome Sequencing Center for Infectious Disease"/>
            <person name="Wu L."/>
            <person name="Ma J."/>
        </authorList>
    </citation>
    <scope>NUCLEOTIDE SEQUENCE [LARGE SCALE GENOMIC DNA]</scope>
    <source>
        <strain evidence="4">CGMCC 4.7382</strain>
    </source>
</reference>
<dbReference type="RefSeq" id="WP_379869160.1">
    <property type="nucleotide sequence ID" value="NZ_JBHTBH010000002.1"/>
</dbReference>
<name>A0ABW2KAL4_9ACTN</name>
<evidence type="ECO:0000259" key="1">
    <source>
        <dbReference type="Pfam" id="PF18082"/>
    </source>
</evidence>
<feature type="domain" description="GNAT-like C-terminal" evidence="2">
    <location>
        <begin position="171"/>
        <end position="332"/>
    </location>
</feature>
<dbReference type="GO" id="GO:0016746">
    <property type="term" value="F:acyltransferase activity"/>
    <property type="evidence" value="ECO:0007669"/>
    <property type="project" value="UniProtKB-KW"/>
</dbReference>
<dbReference type="EMBL" id="JBHTBH010000002">
    <property type="protein sequence ID" value="MFC7327033.1"/>
    <property type="molecule type" value="Genomic_DNA"/>
</dbReference>
<accession>A0ABW2KAL4</accession>